<dbReference type="Gene3D" id="3.90.25.10">
    <property type="entry name" value="UDP-galactose 4-epimerase, domain 1"/>
    <property type="match status" value="1"/>
</dbReference>
<dbReference type="Pfam" id="PF05368">
    <property type="entry name" value="NmrA"/>
    <property type="match status" value="1"/>
</dbReference>
<sequence length="302" mass="32040">MSAVSNSDSKRTVLITGAAGGTGRAAVRESLELGLRVRAMVRTVDDRARALEAQGVEVVVGDFQDITTLRPVVEGSDAAYFVHPIQPGLIQATVNFAQAVKETGGATTVLNLSQRNTGRESAGVSTRETFLSQEVFGWSGIDVIHLRPTMFLEWLTYPWILPNLRRGKLWMPAGAGTSSIVAVADLGRAIAALLNDPSGHVGEIVPLSGPAELNQTQMAAELSGALGREIRYEDAALDEFVAVVAGLGVPAYLVDSIRGIMLDYQAGRLSGFDDNIEKLTGKPPVSIAEFARERAGLLTGAN</sequence>
<dbReference type="SUPFAM" id="SSF51735">
    <property type="entry name" value="NAD(P)-binding Rossmann-fold domains"/>
    <property type="match status" value="1"/>
</dbReference>
<evidence type="ECO:0000313" key="3">
    <source>
        <dbReference type="Proteomes" id="UP001330812"/>
    </source>
</evidence>
<dbReference type="Proteomes" id="UP001330812">
    <property type="component" value="Chromosome"/>
</dbReference>
<evidence type="ECO:0000259" key="1">
    <source>
        <dbReference type="Pfam" id="PF05368"/>
    </source>
</evidence>
<keyword evidence="3" id="KW-1185">Reference proteome</keyword>
<dbReference type="PANTHER" id="PTHR43162:SF1">
    <property type="entry name" value="PRESTALK A DIFFERENTIATION PROTEIN A"/>
    <property type="match status" value="1"/>
</dbReference>
<feature type="domain" description="NmrA-like" evidence="1">
    <location>
        <begin position="10"/>
        <end position="104"/>
    </location>
</feature>
<dbReference type="InterPro" id="IPR008030">
    <property type="entry name" value="NmrA-like"/>
</dbReference>
<dbReference type="PANTHER" id="PTHR43162">
    <property type="match status" value="1"/>
</dbReference>
<organism evidence="2 3">
    <name type="scientific">Amycolatopsis rhabdoformis</name>
    <dbReference type="NCBI Taxonomy" id="1448059"/>
    <lineage>
        <taxon>Bacteria</taxon>
        <taxon>Bacillati</taxon>
        <taxon>Actinomycetota</taxon>
        <taxon>Actinomycetes</taxon>
        <taxon>Pseudonocardiales</taxon>
        <taxon>Pseudonocardiaceae</taxon>
        <taxon>Amycolatopsis</taxon>
    </lineage>
</organism>
<evidence type="ECO:0000313" key="2">
    <source>
        <dbReference type="EMBL" id="WSE27194.1"/>
    </source>
</evidence>
<dbReference type="RefSeq" id="WP_326566204.1">
    <property type="nucleotide sequence ID" value="NZ_CP142149.1"/>
</dbReference>
<protein>
    <submittedName>
        <fullName evidence="2">NmrA family NAD(P)-binding protein</fullName>
    </submittedName>
</protein>
<dbReference type="Gene3D" id="3.40.50.720">
    <property type="entry name" value="NAD(P)-binding Rossmann-like Domain"/>
    <property type="match status" value="1"/>
</dbReference>
<gene>
    <name evidence="2" type="ORF">VSH64_30545</name>
</gene>
<dbReference type="EMBL" id="CP142149">
    <property type="protein sequence ID" value="WSE27194.1"/>
    <property type="molecule type" value="Genomic_DNA"/>
</dbReference>
<name>A0ABZ1HYE6_9PSEU</name>
<dbReference type="InterPro" id="IPR036291">
    <property type="entry name" value="NAD(P)-bd_dom_sf"/>
</dbReference>
<reference evidence="2 3" key="1">
    <citation type="journal article" date="2015" name="Int. J. Syst. Evol. Microbiol.">
        <title>Amycolatopsis rhabdoformis sp. nov., an actinomycete isolated from a tropical forest soil.</title>
        <authorList>
            <person name="Souza W.R."/>
            <person name="Silva R.E."/>
            <person name="Goodfellow M."/>
            <person name="Busarakam K."/>
            <person name="Figueiro F.S."/>
            <person name="Ferreira D."/>
            <person name="Rodrigues-Filho E."/>
            <person name="Moraes L.A.B."/>
            <person name="Zucchi T.D."/>
        </authorList>
    </citation>
    <scope>NUCLEOTIDE SEQUENCE [LARGE SCALE GENOMIC DNA]</scope>
    <source>
        <strain evidence="2 3">NCIMB 14900</strain>
    </source>
</reference>
<accession>A0ABZ1HYE6</accession>
<dbReference type="InterPro" id="IPR051604">
    <property type="entry name" value="Ergot_Alk_Oxidoreductase"/>
</dbReference>
<proteinExistence type="predicted"/>